<evidence type="ECO:0000256" key="12">
    <source>
        <dbReference type="ARBA" id="ARBA00022801"/>
    </source>
</evidence>
<keyword evidence="12 16" id="KW-0378">Hydrolase</keyword>
<dbReference type="InterPro" id="IPR044524">
    <property type="entry name" value="Isoase_HisA-like"/>
</dbReference>
<evidence type="ECO:0000256" key="10">
    <source>
        <dbReference type="ARBA" id="ARBA00017720"/>
    </source>
</evidence>
<comment type="similarity">
    <text evidence="7 14">Belongs to the HisA/HisF family.</text>
</comment>
<comment type="catalytic activity">
    <reaction evidence="1">
        <text>1-(5-phospho-beta-D-ribosyl)-5'-AMP + H2O = 1-(5-phospho-beta-D-ribosyl)-5-[(5-phospho-beta-D-ribosylamino)methylideneamino]imidazole-4-carboxamide</text>
        <dbReference type="Rhea" id="RHEA:20049"/>
        <dbReference type="ChEBI" id="CHEBI:15377"/>
        <dbReference type="ChEBI" id="CHEBI:58435"/>
        <dbReference type="ChEBI" id="CHEBI:59457"/>
        <dbReference type="EC" id="3.5.4.19"/>
    </reaction>
</comment>
<dbReference type="InterPro" id="IPR013785">
    <property type="entry name" value="Aldolase_TIM"/>
</dbReference>
<dbReference type="InterPro" id="IPR011060">
    <property type="entry name" value="RibuloseP-bd_barrel"/>
</dbReference>
<evidence type="ECO:0000256" key="1">
    <source>
        <dbReference type="ARBA" id="ARBA00000024"/>
    </source>
</evidence>
<dbReference type="GO" id="GO:0000105">
    <property type="term" value="P:L-histidine biosynthetic process"/>
    <property type="evidence" value="ECO:0007669"/>
    <property type="project" value="UniProtKB-UniPathway"/>
</dbReference>
<comment type="pathway">
    <text evidence="3">Amino-acid biosynthesis; L-histidine biosynthesis; L-histidine from 5-phospho-alpha-D-ribose 1-diphosphate: step 3/9.</text>
</comment>
<dbReference type="InterPro" id="IPR038019">
    <property type="entry name" value="PRib_AMP_CycHydrolase_sf"/>
</dbReference>
<evidence type="ECO:0000256" key="14">
    <source>
        <dbReference type="RuleBase" id="RU003657"/>
    </source>
</evidence>
<dbReference type="PANTHER" id="PTHR43090:SF2">
    <property type="entry name" value="1-(5-PHOSPHORIBOSYL)-5-[(5-PHOSPHORIBOSYLAMINO)METHYLIDENEAMINO] IMIDAZOLE-4-CARBOXAMIDE ISOMERASE"/>
    <property type="match status" value="1"/>
</dbReference>
<reference evidence="16" key="1">
    <citation type="journal article" date="2020" name="mSystems">
        <title>Genome- and Community-Level Interaction Insights into Carbon Utilization and Element Cycling Functions of Hydrothermarchaeota in Hydrothermal Sediment.</title>
        <authorList>
            <person name="Zhou Z."/>
            <person name="Liu Y."/>
            <person name="Xu W."/>
            <person name="Pan J."/>
            <person name="Luo Z.H."/>
            <person name="Li M."/>
        </authorList>
    </citation>
    <scope>NUCLEOTIDE SEQUENCE [LARGE SCALE GENOMIC DNA]</scope>
    <source>
        <strain evidence="16">SpSt-258</strain>
    </source>
</reference>
<dbReference type="PANTHER" id="PTHR43090">
    <property type="entry name" value="1-(5-PHOSPHORIBOSYL)-5-[(5-PHOSPHORIBOSYLAMINO)METHYLIDENEAMINO] IMIDAZOLE-4-CARBOXAMIDE ISOMERASE"/>
    <property type="match status" value="1"/>
</dbReference>
<feature type="domain" description="Phosphoribosyl-AMP cyclohydrolase" evidence="15">
    <location>
        <begin position="252"/>
        <end position="325"/>
    </location>
</feature>
<dbReference type="SUPFAM" id="SSF51366">
    <property type="entry name" value="Ribulose-phoshate binding barrel"/>
    <property type="match status" value="1"/>
</dbReference>
<dbReference type="InterPro" id="IPR006062">
    <property type="entry name" value="His_biosynth"/>
</dbReference>
<dbReference type="Gene3D" id="3.10.20.810">
    <property type="entry name" value="Phosphoribosyl-AMP cyclohydrolase"/>
    <property type="match status" value="1"/>
</dbReference>
<dbReference type="EC" id="3.5.4.19" evidence="9"/>
<dbReference type="InterPro" id="IPR002496">
    <property type="entry name" value="PRib_AMP_CycHydrolase_dom"/>
</dbReference>
<accession>A0A7V1EIW3</accession>
<comment type="similarity">
    <text evidence="6">In the N-terminal section; belongs to the PRA-CH family.</text>
</comment>
<dbReference type="EC" id="3.6.1.31" evidence="8"/>
<evidence type="ECO:0000256" key="5">
    <source>
        <dbReference type="ARBA" id="ARBA00007731"/>
    </source>
</evidence>
<evidence type="ECO:0000256" key="8">
    <source>
        <dbReference type="ARBA" id="ARBA00012414"/>
    </source>
</evidence>
<protein>
    <recommendedName>
        <fullName evidence="10">Histidine biosynthesis bifunctional protein HisIE</fullName>
        <ecNumber evidence="9">3.5.4.19</ecNumber>
        <ecNumber evidence="8">3.6.1.31</ecNumber>
    </recommendedName>
</protein>
<comment type="catalytic activity">
    <reaction evidence="2">
        <text>1-(5-phospho-beta-D-ribosyl)-ATP + H2O = 1-(5-phospho-beta-D-ribosyl)-5'-AMP + diphosphate + H(+)</text>
        <dbReference type="Rhea" id="RHEA:22828"/>
        <dbReference type="ChEBI" id="CHEBI:15377"/>
        <dbReference type="ChEBI" id="CHEBI:15378"/>
        <dbReference type="ChEBI" id="CHEBI:33019"/>
        <dbReference type="ChEBI" id="CHEBI:59457"/>
        <dbReference type="ChEBI" id="CHEBI:73183"/>
        <dbReference type="EC" id="3.6.1.31"/>
    </reaction>
</comment>
<proteinExistence type="inferred from homology"/>
<sequence length="331" mass="37361">MVIGSIDLMGGKVVQLKQGRDKVLEFDDALSRAKEFNKYNEIAVIDLDAAMGKGENLNLIKDLLKVADCRVGGGIRSIEKAKELILAGANKIIIGSRAFEKKNINHKFLTALKKEIGQERIIIALDTFNNRVVVSGWQEHTDIELFDVIKEFESYTNEFLFTFVETEGMMQGIDIEKAKAIREKTDKKITVAGGVSSLNEVKILAEMDIDVQLGMGLYTKRISLVDAFIESLNWKSELIPTITQDISGLVLMLAYSNKESLRKTFETGKMWYFSRSRKELWFKGKTSGNFQEVIKLRADCDRDGILALVRQRGVACHTGNLSCFNIRRVYE</sequence>
<evidence type="ECO:0000256" key="2">
    <source>
        <dbReference type="ARBA" id="ARBA00001460"/>
    </source>
</evidence>
<dbReference type="FunFam" id="3.10.20.810:FF:000001">
    <property type="entry name" value="Histidine biosynthesis bifunctional protein HisIE"/>
    <property type="match status" value="1"/>
</dbReference>
<dbReference type="EMBL" id="DSKY01000022">
    <property type="protein sequence ID" value="HDY59970.1"/>
    <property type="molecule type" value="Genomic_DNA"/>
</dbReference>
<evidence type="ECO:0000256" key="4">
    <source>
        <dbReference type="ARBA" id="ARBA00005204"/>
    </source>
</evidence>
<evidence type="ECO:0000256" key="6">
    <source>
        <dbReference type="ARBA" id="ARBA00008299"/>
    </source>
</evidence>
<keyword evidence="13 14" id="KW-0368">Histidine biosynthesis</keyword>
<dbReference type="GO" id="GO:0000162">
    <property type="term" value="P:L-tryptophan biosynthetic process"/>
    <property type="evidence" value="ECO:0007669"/>
    <property type="project" value="TreeGrafter"/>
</dbReference>
<comment type="similarity">
    <text evidence="5">In the C-terminal section; belongs to the PRA-PH family.</text>
</comment>
<dbReference type="Pfam" id="PF00977">
    <property type="entry name" value="His_biosynth"/>
    <property type="match status" value="1"/>
</dbReference>
<dbReference type="GO" id="GO:0005737">
    <property type="term" value="C:cytoplasm"/>
    <property type="evidence" value="ECO:0007669"/>
    <property type="project" value="TreeGrafter"/>
</dbReference>
<keyword evidence="11 14" id="KW-0028">Amino-acid biosynthesis</keyword>
<dbReference type="Gene3D" id="3.20.20.70">
    <property type="entry name" value="Aldolase class I"/>
    <property type="match status" value="1"/>
</dbReference>
<evidence type="ECO:0000256" key="3">
    <source>
        <dbReference type="ARBA" id="ARBA00005169"/>
    </source>
</evidence>
<evidence type="ECO:0000256" key="7">
    <source>
        <dbReference type="ARBA" id="ARBA00009667"/>
    </source>
</evidence>
<dbReference type="GO" id="GO:0004635">
    <property type="term" value="F:phosphoribosyl-AMP cyclohydrolase activity"/>
    <property type="evidence" value="ECO:0007669"/>
    <property type="project" value="UniProtKB-EC"/>
</dbReference>
<dbReference type="SUPFAM" id="SSF141734">
    <property type="entry name" value="HisI-like"/>
    <property type="match status" value="1"/>
</dbReference>
<evidence type="ECO:0000256" key="11">
    <source>
        <dbReference type="ARBA" id="ARBA00022605"/>
    </source>
</evidence>
<gene>
    <name evidence="16" type="primary">hisI</name>
    <name evidence="16" type="ORF">ENP86_10570</name>
</gene>
<comment type="pathway">
    <text evidence="4">Amino-acid biosynthesis; L-histidine biosynthesis; L-histidine from 5-phospho-alpha-D-ribose 1-diphosphate: step 2/9.</text>
</comment>
<dbReference type="NCBIfam" id="NF000768">
    <property type="entry name" value="PRK00051.1"/>
    <property type="match status" value="1"/>
</dbReference>
<dbReference type="AlphaFoldDB" id="A0A7V1EIW3"/>
<dbReference type="GO" id="GO:0004636">
    <property type="term" value="F:phosphoribosyl-ATP diphosphatase activity"/>
    <property type="evidence" value="ECO:0007669"/>
    <property type="project" value="UniProtKB-EC"/>
</dbReference>
<organism evidence="16">
    <name type="scientific">candidate division WOR-3 bacterium</name>
    <dbReference type="NCBI Taxonomy" id="2052148"/>
    <lineage>
        <taxon>Bacteria</taxon>
        <taxon>Bacteria division WOR-3</taxon>
    </lineage>
</organism>
<dbReference type="Pfam" id="PF01502">
    <property type="entry name" value="PRA-CH"/>
    <property type="match status" value="1"/>
</dbReference>
<name>A0A7V1EIW3_UNCW3</name>
<evidence type="ECO:0000256" key="9">
    <source>
        <dbReference type="ARBA" id="ARBA00012721"/>
    </source>
</evidence>
<comment type="caution">
    <text evidence="16">The sequence shown here is derived from an EMBL/GenBank/DDBJ whole genome shotgun (WGS) entry which is preliminary data.</text>
</comment>
<evidence type="ECO:0000259" key="15">
    <source>
        <dbReference type="Pfam" id="PF01502"/>
    </source>
</evidence>
<evidence type="ECO:0000256" key="13">
    <source>
        <dbReference type="ARBA" id="ARBA00023102"/>
    </source>
</evidence>
<evidence type="ECO:0000313" key="16">
    <source>
        <dbReference type="EMBL" id="HDY59970.1"/>
    </source>
</evidence>
<dbReference type="UniPathway" id="UPA00031">
    <property type="reaction ID" value="UER00008"/>
</dbReference>
<dbReference type="GO" id="GO:0003949">
    <property type="term" value="F:1-(5-phosphoribosyl)-5-[(5-phosphoribosylamino)methylideneamino]imidazole-4-carboxamide isomerase activity"/>
    <property type="evidence" value="ECO:0007669"/>
    <property type="project" value="InterPro"/>
</dbReference>